<feature type="compositionally biased region" description="Polar residues" evidence="1">
    <location>
        <begin position="78"/>
        <end position="87"/>
    </location>
</feature>
<accession>L8E913</accession>
<protein>
    <submittedName>
        <fullName evidence="2">Alternative protein RAD54L</fullName>
    </submittedName>
</protein>
<reference evidence="2" key="1">
    <citation type="journal article" date="2013" name="PLoS ONE">
        <title>Direct detection of alternative open reading frames translation products in human significantly expands the proteome.</title>
        <authorList>
            <person name="Vanderperre B."/>
            <person name="Lucier J.-F."/>
            <person name="Motard J."/>
            <person name="Tremblay G."/>
            <person name="Vanderperre S."/>
            <person name="Wisztorski M."/>
            <person name="Salzet M."/>
            <person name="Boisvert F.-M."/>
            <person name="Roucou X."/>
        </authorList>
    </citation>
    <scope>NUCLEOTIDE SEQUENCE</scope>
</reference>
<dbReference type="ChiTaRS" id="RAD54L">
    <property type="organism name" value="human"/>
</dbReference>
<name>L8E913_HUMAN</name>
<evidence type="ECO:0000256" key="1">
    <source>
        <dbReference type="SAM" id="MobiDB-lite"/>
    </source>
</evidence>
<feature type="compositionally biased region" description="Low complexity" evidence="1">
    <location>
        <begin position="65"/>
        <end position="77"/>
    </location>
</feature>
<gene>
    <name evidence="2" type="primary">RAD54L</name>
</gene>
<dbReference type="OrthoDB" id="413460at2759"/>
<sequence length="87" mass="8960">MKLASVTHMTGCTADVVSTAVRSGHPLMVLTALQTWQGGTTALISGGSGMRYSRLPGMLPPLPSPSSSTSVLMRSSGASADNQLVWV</sequence>
<dbReference type="AlphaFoldDB" id="L8E913"/>
<dbReference type="EMBL" id="HF583724">
    <property type="protein sequence ID" value="CCQ43221.1"/>
    <property type="molecule type" value="Genomic_DNA"/>
</dbReference>
<proteinExistence type="predicted"/>
<feature type="region of interest" description="Disordered" evidence="1">
    <location>
        <begin position="56"/>
        <end position="87"/>
    </location>
</feature>
<organism evidence="2">
    <name type="scientific">Homo sapiens</name>
    <name type="common">Human</name>
    <dbReference type="NCBI Taxonomy" id="9606"/>
    <lineage>
        <taxon>Eukaryota</taxon>
        <taxon>Metazoa</taxon>
        <taxon>Chordata</taxon>
        <taxon>Craniata</taxon>
        <taxon>Vertebrata</taxon>
        <taxon>Euteleostomi</taxon>
        <taxon>Mammalia</taxon>
        <taxon>Eutheria</taxon>
        <taxon>Euarchontoglires</taxon>
        <taxon>Primates</taxon>
        <taxon>Haplorrhini</taxon>
        <taxon>Catarrhini</taxon>
        <taxon>Hominidae</taxon>
        <taxon>Homo</taxon>
    </lineage>
</organism>
<evidence type="ECO:0000313" key="2">
    <source>
        <dbReference type="EMBL" id="CCQ43221.1"/>
    </source>
</evidence>